<sequence length="748" mass="80355">MAGKQVVSEFTIEMGFSEKVMKGLAKLEKQVMPVANRMEQRLNKVFAKDYSRNMRGTFAKIEKMSASSARVINRNLNNAFKSGQMGNGLFNRYQTEGIAAARAVRKALAEAKREARLGAGDLGGLGNGAGRRRTPRNPAGTISNLDMRQRTSAQYGNMIARDPAQAREYARRLTELRNTHLMGDRNVETYRQNLRQLNFEFAQQARVARAAGAAQRAAAGSAGAGLGALAESVSPLVAGFFALQKAMDFFKQSLEVGAAKTQANTMTSFAFGANGANAKQQILEQANKYGQNETAALEQASTLRATIPRTVNDDKIIKYMEDAGVFAHLTGAKQDQVERMNYGLSQAVSSDKLIKQDFRQIVSNMPGIVQPMLEFTKTKNANELFEYLKNLKDGGKVFDVVAQSMQQANIKANAYKMAMDNIISVQGRFTNAVQHDQFSFFSGFEQGFSDMTEAGSQALNDATGLFYKLGQAAGWLFQRITPIIQILDVVAMNVDGYLGLIRDKWQEFFNGLPQPIQNALNDVGNALNGFLSGAIAIAGTLGGLFAAAKVGAMVKRLLGLGDAMSTASGAGGGLGGIVGKLGQIAMIIDAGVTLGNYLFDSVIPKFQKWAYGDENGNVEYTNGGNTVKGSLAEKGWNMISGWFGDSPLANGNWSGATSPGLPGMNGAAAYATPQPLSLVQPEPMKIQLDPFTINIPMPDGSMHTATVSPVVREILGDTMMMTQGTGGNWQSTSQNAGWSPSLLARGSN</sequence>
<name>A0ABS7RT07_9ENTR</name>
<accession>A0ABS7RT07</accession>
<dbReference type="EMBL" id="JADMNK010000002">
    <property type="protein sequence ID" value="MBZ0057451.1"/>
    <property type="molecule type" value="Genomic_DNA"/>
</dbReference>
<dbReference type="Proteomes" id="UP000706580">
    <property type="component" value="Unassembled WGS sequence"/>
</dbReference>
<protein>
    <submittedName>
        <fullName evidence="2">Uncharacterized protein</fullName>
    </submittedName>
</protein>
<feature type="region of interest" description="Disordered" evidence="1">
    <location>
        <begin position="726"/>
        <end position="748"/>
    </location>
</feature>
<gene>
    <name evidence="2" type="ORF">ITX56_06395</name>
</gene>
<evidence type="ECO:0000313" key="3">
    <source>
        <dbReference type="Proteomes" id="UP000706580"/>
    </source>
</evidence>
<feature type="compositionally biased region" description="Gly residues" evidence="1">
    <location>
        <begin position="120"/>
        <end position="129"/>
    </location>
</feature>
<keyword evidence="3" id="KW-1185">Reference proteome</keyword>
<organism evidence="2 3">
    <name type="scientific">Leclercia barmai</name>
    <dbReference type="NCBI Taxonomy" id="2785629"/>
    <lineage>
        <taxon>Bacteria</taxon>
        <taxon>Pseudomonadati</taxon>
        <taxon>Pseudomonadota</taxon>
        <taxon>Gammaproteobacteria</taxon>
        <taxon>Enterobacterales</taxon>
        <taxon>Enterobacteriaceae</taxon>
        <taxon>Leclercia</taxon>
    </lineage>
</organism>
<evidence type="ECO:0000256" key="1">
    <source>
        <dbReference type="SAM" id="MobiDB-lite"/>
    </source>
</evidence>
<feature type="region of interest" description="Disordered" evidence="1">
    <location>
        <begin position="119"/>
        <end position="146"/>
    </location>
</feature>
<feature type="compositionally biased region" description="Polar residues" evidence="1">
    <location>
        <begin position="728"/>
        <end position="738"/>
    </location>
</feature>
<dbReference type="RefSeq" id="WP_223074222.1">
    <property type="nucleotide sequence ID" value="NZ_JADMNK010000002.1"/>
</dbReference>
<reference evidence="2 3" key="1">
    <citation type="submission" date="2020-11" db="EMBL/GenBank/DDBJ databases">
        <title>Draft Genome of Enterobacter sp. strain EMC7.</title>
        <authorList>
            <person name="Barman P."/>
            <person name="Sinha S."/>
            <person name="Sen S."/>
            <person name="Chakraborty R."/>
        </authorList>
    </citation>
    <scope>NUCLEOTIDE SEQUENCE [LARGE SCALE GENOMIC DNA]</scope>
    <source>
        <strain evidence="2 3">EMC7</strain>
    </source>
</reference>
<comment type="caution">
    <text evidence="2">The sequence shown here is derived from an EMBL/GenBank/DDBJ whole genome shotgun (WGS) entry which is preliminary data.</text>
</comment>
<evidence type="ECO:0000313" key="2">
    <source>
        <dbReference type="EMBL" id="MBZ0057451.1"/>
    </source>
</evidence>
<proteinExistence type="predicted"/>